<dbReference type="EMBL" id="CAJMWT010001171">
    <property type="protein sequence ID" value="CAE6384193.1"/>
    <property type="molecule type" value="Genomic_DNA"/>
</dbReference>
<feature type="region of interest" description="Disordered" evidence="1">
    <location>
        <begin position="1"/>
        <end position="27"/>
    </location>
</feature>
<feature type="compositionally biased region" description="Polar residues" evidence="1">
    <location>
        <begin position="126"/>
        <end position="136"/>
    </location>
</feature>
<gene>
    <name evidence="2" type="ORF">RDB_LOCUS26981</name>
</gene>
<organism evidence="2 3">
    <name type="scientific">Rhizoctonia solani</name>
    <dbReference type="NCBI Taxonomy" id="456999"/>
    <lineage>
        <taxon>Eukaryota</taxon>
        <taxon>Fungi</taxon>
        <taxon>Dikarya</taxon>
        <taxon>Basidiomycota</taxon>
        <taxon>Agaricomycotina</taxon>
        <taxon>Agaricomycetes</taxon>
        <taxon>Cantharellales</taxon>
        <taxon>Ceratobasidiaceae</taxon>
        <taxon>Rhizoctonia</taxon>
    </lineage>
</organism>
<feature type="region of interest" description="Disordered" evidence="1">
    <location>
        <begin position="118"/>
        <end position="143"/>
    </location>
</feature>
<name>A0A8H3A371_9AGAM</name>
<dbReference type="Proteomes" id="UP000663843">
    <property type="component" value="Unassembled WGS sequence"/>
</dbReference>
<proteinExistence type="predicted"/>
<feature type="compositionally biased region" description="Basic and acidic residues" evidence="1">
    <location>
        <begin position="12"/>
        <end position="27"/>
    </location>
</feature>
<evidence type="ECO:0000313" key="3">
    <source>
        <dbReference type="Proteomes" id="UP000663843"/>
    </source>
</evidence>
<comment type="caution">
    <text evidence="2">The sequence shown here is derived from an EMBL/GenBank/DDBJ whole genome shotgun (WGS) entry which is preliminary data.</text>
</comment>
<evidence type="ECO:0000313" key="2">
    <source>
        <dbReference type="EMBL" id="CAE6384193.1"/>
    </source>
</evidence>
<accession>A0A8H3A371</accession>
<protein>
    <submittedName>
        <fullName evidence="2">Uncharacterized protein</fullName>
    </submittedName>
</protein>
<reference evidence="2" key="1">
    <citation type="submission" date="2021-01" db="EMBL/GenBank/DDBJ databases">
        <authorList>
            <person name="Kaushik A."/>
        </authorList>
    </citation>
    <scope>NUCLEOTIDE SEQUENCE</scope>
    <source>
        <strain evidence="2">AG2-2IIIB</strain>
    </source>
</reference>
<sequence length="178" mass="19987">MDAMDIIPSRPLGDRKRAWGEEGHEPPKVGNLLFQSNYLTFQQKRTSHTWIRERPPVTELGYPIIRQVQNITLGPQGNDDQMIMDEPTRQRTVFLPPSPVSRPASPLPATHDTFAILPPVEPPGTSKESTTATTAPELTRPLDPIHINSNIKKRFAMGPRAGCERCLAREPGHYGHWL</sequence>
<dbReference type="AlphaFoldDB" id="A0A8H3A371"/>
<evidence type="ECO:0000256" key="1">
    <source>
        <dbReference type="SAM" id="MobiDB-lite"/>
    </source>
</evidence>